<comment type="caution">
    <text evidence="2">The sequence shown here is derived from an EMBL/GenBank/DDBJ whole genome shotgun (WGS) entry which is preliminary data.</text>
</comment>
<dbReference type="EMBL" id="JBAHYK010002901">
    <property type="protein sequence ID" value="KAL0564252.1"/>
    <property type="molecule type" value="Genomic_DNA"/>
</dbReference>
<evidence type="ECO:0000313" key="2">
    <source>
        <dbReference type="EMBL" id="KAL0564252.1"/>
    </source>
</evidence>
<dbReference type="Proteomes" id="UP001465976">
    <property type="component" value="Unassembled WGS sequence"/>
</dbReference>
<evidence type="ECO:0008006" key="4">
    <source>
        <dbReference type="Google" id="ProtNLM"/>
    </source>
</evidence>
<dbReference type="Pfam" id="PF13489">
    <property type="entry name" value="Methyltransf_23"/>
    <property type="match status" value="1"/>
</dbReference>
<sequence>MSTFSSTTQVADEDEEMDELSDEEIEQYFLRLTVGDMDDTEQGRETKLHQLLKRLLGGSSLGPIPEALSPDPNKKREVLDLCTGSGQWPMEMAQDFLHVSVLGLDLVPITPPIDLPENVKFEIHDINLPTRFLPGSIDVIHARSISLTVRDYRTIINEAARLLRPGGVLFSGEWRRYTAFDPTNYRHMTPHSDAPGLTHFFERLNDALLHRRGIRSVEHEIPQLITESGFFKEVIADSAFIPIGDYHDELPLKQMGRIYRDCMKKFMEASRRLMLEAGYTNAQLDIIFSDAWQDMKYVNGMGGIYHTVTAVKV</sequence>
<dbReference type="CDD" id="cd02440">
    <property type="entry name" value="AdoMet_MTases"/>
    <property type="match status" value="1"/>
</dbReference>
<dbReference type="PANTHER" id="PTHR43591">
    <property type="entry name" value="METHYLTRANSFERASE"/>
    <property type="match status" value="1"/>
</dbReference>
<dbReference type="SUPFAM" id="SSF53335">
    <property type="entry name" value="S-adenosyl-L-methionine-dependent methyltransferases"/>
    <property type="match status" value="1"/>
</dbReference>
<protein>
    <recommendedName>
        <fullName evidence="4">Methyltransferase domain-containing protein</fullName>
    </recommendedName>
</protein>
<feature type="compositionally biased region" description="Acidic residues" evidence="1">
    <location>
        <begin position="11"/>
        <end position="22"/>
    </location>
</feature>
<dbReference type="Gene3D" id="3.40.50.150">
    <property type="entry name" value="Vaccinia Virus protein VP39"/>
    <property type="match status" value="1"/>
</dbReference>
<keyword evidence="3" id="KW-1185">Reference proteome</keyword>
<reference evidence="2 3" key="1">
    <citation type="submission" date="2024-02" db="EMBL/GenBank/DDBJ databases">
        <title>A draft genome for the cacao thread blight pathogen Marasmius crinis-equi.</title>
        <authorList>
            <person name="Cohen S.P."/>
            <person name="Baruah I.K."/>
            <person name="Amoako-Attah I."/>
            <person name="Bukari Y."/>
            <person name="Meinhardt L.W."/>
            <person name="Bailey B.A."/>
        </authorList>
    </citation>
    <scope>NUCLEOTIDE SEQUENCE [LARGE SCALE GENOMIC DNA]</scope>
    <source>
        <strain evidence="2 3">GH-76</strain>
    </source>
</reference>
<gene>
    <name evidence="2" type="ORF">V5O48_017802</name>
</gene>
<organism evidence="2 3">
    <name type="scientific">Marasmius crinis-equi</name>
    <dbReference type="NCBI Taxonomy" id="585013"/>
    <lineage>
        <taxon>Eukaryota</taxon>
        <taxon>Fungi</taxon>
        <taxon>Dikarya</taxon>
        <taxon>Basidiomycota</taxon>
        <taxon>Agaricomycotina</taxon>
        <taxon>Agaricomycetes</taxon>
        <taxon>Agaricomycetidae</taxon>
        <taxon>Agaricales</taxon>
        <taxon>Marasmiineae</taxon>
        <taxon>Marasmiaceae</taxon>
        <taxon>Marasmius</taxon>
    </lineage>
</organism>
<evidence type="ECO:0000313" key="3">
    <source>
        <dbReference type="Proteomes" id="UP001465976"/>
    </source>
</evidence>
<dbReference type="InterPro" id="IPR029063">
    <property type="entry name" value="SAM-dependent_MTases_sf"/>
</dbReference>
<feature type="compositionally biased region" description="Polar residues" evidence="1">
    <location>
        <begin position="1"/>
        <end position="10"/>
    </location>
</feature>
<proteinExistence type="predicted"/>
<evidence type="ECO:0000256" key="1">
    <source>
        <dbReference type="SAM" id="MobiDB-lite"/>
    </source>
</evidence>
<name>A0ABR3EMZ3_9AGAR</name>
<accession>A0ABR3EMZ3</accession>
<feature type="region of interest" description="Disordered" evidence="1">
    <location>
        <begin position="1"/>
        <end position="22"/>
    </location>
</feature>